<keyword evidence="9" id="KW-1185">Reference proteome</keyword>
<dbReference type="GeneID" id="107806880"/>
<dbReference type="InterPro" id="IPR034294">
    <property type="entry name" value="Aquaporin_transptr"/>
</dbReference>
<dbReference type="InterPro" id="IPR022357">
    <property type="entry name" value="MIP_CS"/>
</dbReference>
<dbReference type="PANTHER" id="PTHR45724">
    <property type="entry name" value="AQUAPORIN NIP2-1"/>
    <property type="match status" value="1"/>
</dbReference>
<evidence type="ECO:0000256" key="3">
    <source>
        <dbReference type="ARBA" id="ARBA00022692"/>
    </source>
</evidence>
<reference evidence="8" key="2">
    <citation type="journal article" date="2020" name="BMC Plant Biol.">
        <title>Genome-wide identification and characterisation of Aquaporins in Nicotiana tabacum and their relationships with other Solanaceae species.</title>
        <authorList>
            <person name="De Rosa A."/>
            <person name="Watson-Lazowski A."/>
            <person name="Evans J.R."/>
            <person name="Groszmann M."/>
        </authorList>
    </citation>
    <scope>NUCLEOTIDE SEQUENCE</scope>
</reference>
<dbReference type="SMR" id="A0A1S4BCL3"/>
<dbReference type="PaxDb" id="4097-A0A1S4BCL3"/>
<feature type="transmembrane region" description="Helical" evidence="7">
    <location>
        <begin position="196"/>
        <end position="218"/>
    </location>
</feature>
<dbReference type="GO" id="GO:0015267">
    <property type="term" value="F:channel activity"/>
    <property type="evidence" value="ECO:0007669"/>
    <property type="project" value="InterPro"/>
</dbReference>
<dbReference type="PANTHER" id="PTHR45724:SF28">
    <property type="entry name" value="AQUAPORIN NIP4-3S"/>
    <property type="match status" value="1"/>
</dbReference>
<comment type="similarity">
    <text evidence="6">Belongs to the MIP/aquaporin (TC 1.A.8) family.</text>
</comment>
<comment type="subcellular location">
    <subcellularLocation>
        <location evidence="1">Membrane</location>
        <topology evidence="1">Multi-pass membrane protein</topology>
    </subcellularLocation>
</comment>
<proteinExistence type="evidence at transcript level"/>
<dbReference type="CDD" id="cd00333">
    <property type="entry name" value="MIP"/>
    <property type="match status" value="1"/>
</dbReference>
<reference key="1">
    <citation type="journal article" date="2014" name="Nat. Commun.">
        <title>The tobacco genome sequence and its comparison with those of tomato and potato.</title>
        <authorList>
            <person name="Sierro N."/>
            <person name="Battey J.N."/>
            <person name="Ouadi S."/>
            <person name="Bakaher N."/>
            <person name="Bovet L."/>
            <person name="Willig A."/>
            <person name="Goepfert S."/>
            <person name="Peitsch M.C."/>
            <person name="Ivanov N.V."/>
        </authorList>
    </citation>
    <scope>NUCLEOTIDE SEQUENCE [LARGE SCALE GENOMIC DNA]</scope>
    <source>
        <strain>cv. TN90</strain>
    </source>
</reference>
<feature type="transmembrane region" description="Helical" evidence="7">
    <location>
        <begin position="126"/>
        <end position="146"/>
    </location>
</feature>
<dbReference type="STRING" id="4097.A0A1S4BCL3"/>
<evidence type="ECO:0000256" key="7">
    <source>
        <dbReference type="SAM" id="Phobius"/>
    </source>
</evidence>
<organism evidence="10">
    <name type="scientific">Nicotiana tabacum</name>
    <name type="common">Common tobacco</name>
    <dbReference type="NCBI Taxonomy" id="4097"/>
    <lineage>
        <taxon>Eukaryota</taxon>
        <taxon>Viridiplantae</taxon>
        <taxon>Streptophyta</taxon>
        <taxon>Embryophyta</taxon>
        <taxon>Tracheophyta</taxon>
        <taxon>Spermatophyta</taxon>
        <taxon>Magnoliopsida</taxon>
        <taxon>eudicotyledons</taxon>
        <taxon>Gunneridae</taxon>
        <taxon>Pentapetalae</taxon>
        <taxon>asterids</taxon>
        <taxon>lamiids</taxon>
        <taxon>Solanales</taxon>
        <taxon>Solanaceae</taxon>
        <taxon>Nicotianoideae</taxon>
        <taxon>Nicotianeae</taxon>
        <taxon>Nicotiana</taxon>
    </lineage>
</organism>
<gene>
    <name evidence="10" type="primary">LOC107806880</name>
</gene>
<dbReference type="Proteomes" id="UP000790787">
    <property type="component" value="Chromosome 3"/>
</dbReference>
<dbReference type="NCBIfam" id="TIGR00861">
    <property type="entry name" value="MIP"/>
    <property type="match status" value="1"/>
</dbReference>
<dbReference type="EMBL" id="BK011385">
    <property type="protein sequence ID" value="DAC84280.1"/>
    <property type="molecule type" value="mRNA"/>
</dbReference>
<evidence type="ECO:0000313" key="10">
    <source>
        <dbReference type="RefSeq" id="XP_016486634.1"/>
    </source>
</evidence>
<accession>A0A1S4BCL3</accession>
<dbReference type="SUPFAM" id="SSF81338">
    <property type="entry name" value="Aquaporin-like"/>
    <property type="match status" value="1"/>
</dbReference>
<evidence type="ECO:0000256" key="1">
    <source>
        <dbReference type="ARBA" id="ARBA00004141"/>
    </source>
</evidence>
<evidence type="ECO:0000313" key="8">
    <source>
        <dbReference type="EMBL" id="DAC84280.1"/>
    </source>
</evidence>
<protein>
    <submittedName>
        <fullName evidence="8">Aquaporin NIP4-3s</fullName>
    </submittedName>
    <submittedName>
        <fullName evidence="10">Probable aquaporin NIP-type isoform X1</fullName>
    </submittedName>
</protein>
<keyword evidence="5 7" id="KW-0472">Membrane</keyword>
<dbReference type="RefSeq" id="XP_016486634.1">
    <property type="nucleotide sequence ID" value="XM_016631148.1"/>
</dbReference>
<dbReference type="KEGG" id="nta:107806880"/>
<name>A0A1S4BCL3_TOBAC</name>
<keyword evidence="3 6" id="KW-0812">Transmembrane</keyword>
<feature type="transmembrane region" description="Helical" evidence="7">
    <location>
        <begin position="166"/>
        <end position="184"/>
    </location>
</feature>
<dbReference type="OrthoDB" id="3222at2759"/>
<keyword evidence="2 6" id="KW-0813">Transport</keyword>
<evidence type="ECO:0000256" key="5">
    <source>
        <dbReference type="ARBA" id="ARBA00023136"/>
    </source>
</evidence>
<dbReference type="PRINTS" id="PR00783">
    <property type="entry name" value="MINTRINSICP"/>
</dbReference>
<dbReference type="PROSITE" id="PS00221">
    <property type="entry name" value="MIP"/>
    <property type="match status" value="1"/>
</dbReference>
<dbReference type="Pfam" id="PF00230">
    <property type="entry name" value="MIP"/>
    <property type="match status" value="1"/>
</dbReference>
<feature type="transmembrane region" description="Helical" evidence="7">
    <location>
        <begin position="238"/>
        <end position="259"/>
    </location>
</feature>
<feature type="transmembrane region" description="Helical" evidence="7">
    <location>
        <begin position="49"/>
        <end position="69"/>
    </location>
</feature>
<feature type="transmembrane region" description="Helical" evidence="7">
    <location>
        <begin position="75"/>
        <end position="97"/>
    </location>
</feature>
<dbReference type="Gene3D" id="1.20.1080.10">
    <property type="entry name" value="Glycerol uptake facilitator protein"/>
    <property type="match status" value="1"/>
</dbReference>
<evidence type="ECO:0000256" key="4">
    <source>
        <dbReference type="ARBA" id="ARBA00022989"/>
    </source>
</evidence>
<evidence type="ECO:0000313" key="9">
    <source>
        <dbReference type="Proteomes" id="UP000790787"/>
    </source>
</evidence>
<reference evidence="10" key="3">
    <citation type="submission" date="2025-04" db="UniProtKB">
        <authorList>
            <consortium name="RefSeq"/>
        </authorList>
    </citation>
    <scope>IDENTIFICATION</scope>
</reference>
<dbReference type="InterPro" id="IPR000425">
    <property type="entry name" value="MIP"/>
</dbReference>
<dbReference type="AlphaFoldDB" id="A0A1S4BCL3"/>
<keyword evidence="4 7" id="KW-1133">Transmembrane helix</keyword>
<sequence>MAANTEGSREDEISKLEEGVHADNICASQSNTSIGFCSSPSVVAVAQKLIAEAIGTYFIIFAGCGSVAVNKLYDGSITFPGICVTWGLIVMVMIYSLGHVSGGHFNPAVTIAFTIFRRFSWKLAPLYIIAQVTGSILASGTLALLLDVTSTSYFGTVPVGSNSQSLAMEIIISFLLMFVVCGVSTDDRAIGELAGLAVGMTITLNVFVAGGCRPISGASMNPARSIGPAIVKQVYKGLWVYIIGPVIGTLAGAFVYNLIRFTNKPLLQLVKSRSFLPKLRE</sequence>
<evidence type="ECO:0000256" key="2">
    <source>
        <dbReference type="ARBA" id="ARBA00022448"/>
    </source>
</evidence>
<dbReference type="GO" id="GO:0016020">
    <property type="term" value="C:membrane"/>
    <property type="evidence" value="ECO:0007669"/>
    <property type="project" value="UniProtKB-SubCell"/>
</dbReference>
<evidence type="ECO:0000256" key="6">
    <source>
        <dbReference type="RuleBase" id="RU000477"/>
    </source>
</evidence>
<dbReference type="InterPro" id="IPR023271">
    <property type="entry name" value="Aquaporin-like"/>
</dbReference>